<sequence>MEKPGKHNKAKIILSLIATAIGLILVITKTYSYIGIILLSFGGLILQYSLGARKKEITTDELTEWISGKSANISFWATYSIIVLLLAIDIYSPDFFKTYIALGIVLLVTAGVRVAGEYYYGKISKKVGF</sequence>
<feature type="transmembrane region" description="Helical" evidence="1">
    <location>
        <begin position="98"/>
        <end position="116"/>
    </location>
</feature>
<protein>
    <recommendedName>
        <fullName evidence="4">DUF2178 domain-containing protein</fullName>
    </recommendedName>
</protein>
<evidence type="ECO:0000313" key="3">
    <source>
        <dbReference type="Proteomes" id="UP000218615"/>
    </source>
</evidence>
<feature type="transmembrane region" description="Helical" evidence="1">
    <location>
        <begin position="34"/>
        <end position="52"/>
    </location>
</feature>
<dbReference type="Pfam" id="PF09946">
    <property type="entry name" value="DUF2178"/>
    <property type="match status" value="1"/>
</dbReference>
<keyword evidence="3" id="KW-1185">Reference proteome</keyword>
<organism evidence="2 3">
    <name type="scientific">Candidatus Methanoperedens nitratireducens</name>
    <dbReference type="NCBI Taxonomy" id="1392998"/>
    <lineage>
        <taxon>Archaea</taxon>
        <taxon>Methanobacteriati</taxon>
        <taxon>Methanobacteriota</taxon>
        <taxon>Stenosarchaea group</taxon>
        <taxon>Methanomicrobia</taxon>
        <taxon>Methanosarcinales</taxon>
        <taxon>ANME-2 cluster</taxon>
        <taxon>Candidatus Methanoperedentaceae</taxon>
        <taxon>Candidatus Methanoperedens</taxon>
    </lineage>
</organism>
<accession>A0A284VPW6</accession>
<gene>
    <name evidence="2" type="ORF">MNV_320011</name>
</gene>
<evidence type="ECO:0000313" key="2">
    <source>
        <dbReference type="EMBL" id="SNQ61324.1"/>
    </source>
</evidence>
<reference evidence="3" key="1">
    <citation type="submission" date="2017-06" db="EMBL/GenBank/DDBJ databases">
        <authorList>
            <person name="Cremers G."/>
        </authorList>
    </citation>
    <scope>NUCLEOTIDE SEQUENCE [LARGE SCALE GENOMIC DNA]</scope>
</reference>
<dbReference type="InterPro" id="IPR019235">
    <property type="entry name" value="DUF2178_TM"/>
</dbReference>
<keyword evidence="1" id="KW-1133">Transmembrane helix</keyword>
<keyword evidence="1" id="KW-0812">Transmembrane</keyword>
<name>A0A284VPW6_9EURY</name>
<feature type="transmembrane region" description="Helical" evidence="1">
    <location>
        <begin position="12"/>
        <end position="28"/>
    </location>
</feature>
<proteinExistence type="predicted"/>
<dbReference type="Proteomes" id="UP000218615">
    <property type="component" value="Unassembled WGS sequence"/>
</dbReference>
<dbReference type="AlphaFoldDB" id="A0A284VPW6"/>
<keyword evidence="1" id="KW-0472">Membrane</keyword>
<evidence type="ECO:0000256" key="1">
    <source>
        <dbReference type="SAM" id="Phobius"/>
    </source>
</evidence>
<dbReference type="RefSeq" id="WP_143311748.1">
    <property type="nucleotide sequence ID" value="NZ_FZMP01000177.1"/>
</dbReference>
<evidence type="ECO:0008006" key="4">
    <source>
        <dbReference type="Google" id="ProtNLM"/>
    </source>
</evidence>
<dbReference type="EMBL" id="FZMP01000177">
    <property type="protein sequence ID" value="SNQ61324.1"/>
    <property type="molecule type" value="Genomic_DNA"/>
</dbReference>
<feature type="transmembrane region" description="Helical" evidence="1">
    <location>
        <begin position="73"/>
        <end position="92"/>
    </location>
</feature>